<proteinExistence type="predicted"/>
<name>A0ABP0UKK7_9BRYO</name>
<gene>
    <name evidence="1" type="ORF">CSSPTR1EN2_LOCUS16392</name>
</gene>
<keyword evidence="2" id="KW-1185">Reference proteome</keyword>
<reference evidence="1" key="1">
    <citation type="submission" date="2024-02" db="EMBL/GenBank/DDBJ databases">
        <authorList>
            <consortium name="ELIXIR-Norway"/>
            <consortium name="Elixir Norway"/>
        </authorList>
    </citation>
    <scope>NUCLEOTIDE SEQUENCE</scope>
</reference>
<dbReference type="EMBL" id="OZ019896">
    <property type="protein sequence ID" value="CAK9222773.1"/>
    <property type="molecule type" value="Genomic_DNA"/>
</dbReference>
<evidence type="ECO:0000313" key="1">
    <source>
        <dbReference type="EMBL" id="CAK9222773.1"/>
    </source>
</evidence>
<evidence type="ECO:0000313" key="2">
    <source>
        <dbReference type="Proteomes" id="UP001497512"/>
    </source>
</evidence>
<organism evidence="1 2">
    <name type="scientific">Sphagnum troendelagicum</name>
    <dbReference type="NCBI Taxonomy" id="128251"/>
    <lineage>
        <taxon>Eukaryota</taxon>
        <taxon>Viridiplantae</taxon>
        <taxon>Streptophyta</taxon>
        <taxon>Embryophyta</taxon>
        <taxon>Bryophyta</taxon>
        <taxon>Sphagnophytina</taxon>
        <taxon>Sphagnopsida</taxon>
        <taxon>Sphagnales</taxon>
        <taxon>Sphagnaceae</taxon>
        <taxon>Sphagnum</taxon>
    </lineage>
</organism>
<sequence length="71" mass="7692">MLVLPSSFFKCPLQALLFSCASNPQLHKSLYMAFSDLGCNCGNKDDNKCSVQSLNVCSNGSKSQQDLGIPF</sequence>
<accession>A0ABP0UKK7</accession>
<dbReference type="Proteomes" id="UP001497512">
    <property type="component" value="Chromosome 4"/>
</dbReference>
<protein>
    <submittedName>
        <fullName evidence="1">Uncharacterized protein</fullName>
    </submittedName>
</protein>